<dbReference type="SUPFAM" id="SSF111369">
    <property type="entry name" value="HlyD-like secretion proteins"/>
    <property type="match status" value="1"/>
</dbReference>
<dbReference type="GO" id="GO:0015031">
    <property type="term" value="P:protein transport"/>
    <property type="evidence" value="ECO:0007669"/>
    <property type="project" value="InterPro"/>
</dbReference>
<sequence>MSSSVQRKQTKYRFVSPNGFLSRELGKAVEKPSPLYTRLLAGGISLLFFGSLTWAAVSKVDETATASAEVIPSTRIQPVKALSGGLLRNIKVKEGDSVKRGTPLVQLDPTLTDAEYQSAQQLYQKMQDNLTRLEAELAGKTGTQELQDQSQNQLLASRRKETQAAINRQQGVIRAAQAELSRLRATLNFAITKERSLSMLAVEGAIPRLDYLDTQSQVASLRAEMSAKEQELYQAQQELERLQSERKTEILTQINQLKQEKISLEGQLKQAREQRNRETIKAPVDGTVYNVKVVEAGATIQGGEELLSIVPDGAELVLEAKVLNRDIAFVHPGMRVKIKLETLPYQEFGILEGTVLAVSPNAVNEPEVGLVYPTRVQLKQRTIKVRGQQVPLTPGMTASAEIVTRQKTILSFLLEPITASWDKAFSVR</sequence>
<keyword evidence="3" id="KW-0813">Transport</keyword>
<feature type="domain" description="Multidrug resistance protein MdtA-like barrel-sandwich hybrid" evidence="11">
    <location>
        <begin position="83"/>
        <end position="309"/>
    </location>
</feature>
<protein>
    <submittedName>
        <fullName evidence="13">HlyD family type I secretion periplasmic adaptor subunit</fullName>
    </submittedName>
</protein>
<evidence type="ECO:0000259" key="11">
    <source>
        <dbReference type="Pfam" id="PF25917"/>
    </source>
</evidence>
<dbReference type="InterPro" id="IPR058982">
    <property type="entry name" value="Beta-barrel_AprE"/>
</dbReference>
<feature type="transmembrane region" description="Helical" evidence="10">
    <location>
        <begin position="35"/>
        <end position="57"/>
    </location>
</feature>
<organism evidence="13">
    <name type="scientific">Leptolyngbya sp. NK1-12</name>
    <dbReference type="NCBI Taxonomy" id="2547451"/>
    <lineage>
        <taxon>Bacteria</taxon>
        <taxon>Bacillati</taxon>
        <taxon>Cyanobacteriota</taxon>
        <taxon>Cyanophyceae</taxon>
        <taxon>Leptolyngbyales</taxon>
        <taxon>Leptolyngbyaceae</taxon>
        <taxon>Leptolyngbya group</taxon>
        <taxon>Leptolyngbya</taxon>
    </lineage>
</organism>
<dbReference type="Pfam" id="PF25917">
    <property type="entry name" value="BSH_RND"/>
    <property type="match status" value="1"/>
</dbReference>
<evidence type="ECO:0000256" key="10">
    <source>
        <dbReference type="SAM" id="Phobius"/>
    </source>
</evidence>
<proteinExistence type="inferred from homology"/>
<accession>A0AA96WM11</accession>
<dbReference type="Gene3D" id="2.40.50.100">
    <property type="match status" value="1"/>
</dbReference>
<dbReference type="GO" id="GO:0005886">
    <property type="term" value="C:plasma membrane"/>
    <property type="evidence" value="ECO:0007669"/>
    <property type="project" value="UniProtKB-SubCell"/>
</dbReference>
<evidence type="ECO:0000256" key="7">
    <source>
        <dbReference type="ARBA" id="ARBA00022989"/>
    </source>
</evidence>
<evidence type="ECO:0000256" key="1">
    <source>
        <dbReference type="ARBA" id="ARBA00004377"/>
    </source>
</evidence>
<feature type="domain" description="AprE-like beta-barrel" evidence="12">
    <location>
        <begin position="316"/>
        <end position="405"/>
    </location>
</feature>
<evidence type="ECO:0000256" key="9">
    <source>
        <dbReference type="SAM" id="Coils"/>
    </source>
</evidence>
<dbReference type="NCBIfam" id="TIGR01843">
    <property type="entry name" value="type_I_hlyD"/>
    <property type="match status" value="1"/>
</dbReference>
<keyword evidence="5" id="KW-0997">Cell inner membrane</keyword>
<dbReference type="RefSeq" id="WP_316430740.1">
    <property type="nucleotide sequence ID" value="NZ_CP053586.1"/>
</dbReference>
<evidence type="ECO:0000259" key="12">
    <source>
        <dbReference type="Pfam" id="PF26002"/>
    </source>
</evidence>
<keyword evidence="9" id="KW-0175">Coiled coil</keyword>
<evidence type="ECO:0000256" key="5">
    <source>
        <dbReference type="ARBA" id="ARBA00022519"/>
    </source>
</evidence>
<evidence type="ECO:0000256" key="4">
    <source>
        <dbReference type="ARBA" id="ARBA00022475"/>
    </source>
</evidence>
<evidence type="ECO:0000256" key="3">
    <source>
        <dbReference type="ARBA" id="ARBA00022448"/>
    </source>
</evidence>
<dbReference type="InterPro" id="IPR010129">
    <property type="entry name" value="T1SS_HlyD"/>
</dbReference>
<evidence type="ECO:0000256" key="2">
    <source>
        <dbReference type="ARBA" id="ARBA00009477"/>
    </source>
</evidence>
<name>A0AA96WM11_9CYAN</name>
<dbReference type="PRINTS" id="PR01490">
    <property type="entry name" value="RTXTOXIND"/>
</dbReference>
<evidence type="ECO:0000313" key="13">
    <source>
        <dbReference type="EMBL" id="WNZ24771.1"/>
    </source>
</evidence>
<dbReference type="Gene3D" id="2.40.30.170">
    <property type="match status" value="1"/>
</dbReference>
<dbReference type="PANTHER" id="PTHR30386:SF26">
    <property type="entry name" value="TRANSPORT PROTEIN COMB"/>
    <property type="match status" value="1"/>
</dbReference>
<keyword evidence="4" id="KW-1003">Cell membrane</keyword>
<dbReference type="PANTHER" id="PTHR30386">
    <property type="entry name" value="MEMBRANE FUSION SUBUNIT OF EMRAB-TOLC MULTIDRUG EFFLUX PUMP"/>
    <property type="match status" value="1"/>
</dbReference>
<keyword evidence="8 10" id="KW-0472">Membrane</keyword>
<evidence type="ECO:0000256" key="6">
    <source>
        <dbReference type="ARBA" id="ARBA00022692"/>
    </source>
</evidence>
<keyword evidence="7 10" id="KW-1133">Transmembrane helix</keyword>
<dbReference type="Gene3D" id="1.10.287.470">
    <property type="entry name" value="Helix hairpin bin"/>
    <property type="match status" value="1"/>
</dbReference>
<keyword evidence="6 10" id="KW-0812">Transmembrane</keyword>
<dbReference type="InterPro" id="IPR050739">
    <property type="entry name" value="MFP"/>
</dbReference>
<comment type="subcellular location">
    <subcellularLocation>
        <location evidence="1">Cell inner membrane</location>
        <topology evidence="1">Single-pass membrane protein</topology>
    </subcellularLocation>
</comment>
<dbReference type="InterPro" id="IPR058625">
    <property type="entry name" value="MdtA-like_BSH"/>
</dbReference>
<comment type="similarity">
    <text evidence="2">Belongs to the membrane fusion protein (MFP) (TC 8.A.1) family.</text>
</comment>
<gene>
    <name evidence="13" type="ORF">HJG54_19265</name>
</gene>
<dbReference type="Pfam" id="PF26002">
    <property type="entry name" value="Beta-barrel_AprE"/>
    <property type="match status" value="1"/>
</dbReference>
<dbReference type="AlphaFoldDB" id="A0AA96WM11"/>
<reference evidence="13" key="1">
    <citation type="submission" date="2020-05" db="EMBL/GenBank/DDBJ databases">
        <authorList>
            <person name="Zhu T."/>
            <person name="Keshari N."/>
            <person name="Lu X."/>
        </authorList>
    </citation>
    <scope>NUCLEOTIDE SEQUENCE</scope>
    <source>
        <strain evidence="13">NK1-12</strain>
    </source>
</reference>
<evidence type="ECO:0000256" key="8">
    <source>
        <dbReference type="ARBA" id="ARBA00023136"/>
    </source>
</evidence>
<dbReference type="EMBL" id="CP053586">
    <property type="protein sequence ID" value="WNZ24771.1"/>
    <property type="molecule type" value="Genomic_DNA"/>
</dbReference>
<feature type="coiled-coil region" evidence="9">
    <location>
        <begin position="116"/>
        <end position="281"/>
    </location>
</feature>